<dbReference type="SUPFAM" id="SSF53335">
    <property type="entry name" value="S-adenosyl-L-methionine-dependent methyltransferases"/>
    <property type="match status" value="1"/>
</dbReference>
<dbReference type="EMBL" id="JAPDFR010000002">
    <property type="protein sequence ID" value="KAK0389940.1"/>
    <property type="molecule type" value="Genomic_DNA"/>
</dbReference>
<feature type="region of interest" description="Disordered" evidence="2">
    <location>
        <begin position="1"/>
        <end position="59"/>
    </location>
</feature>
<evidence type="ECO:0000256" key="2">
    <source>
        <dbReference type="SAM" id="MobiDB-lite"/>
    </source>
</evidence>
<evidence type="ECO:0000313" key="4">
    <source>
        <dbReference type="Proteomes" id="UP001175261"/>
    </source>
</evidence>
<organism evidence="3 4">
    <name type="scientific">Sarocladium strictum</name>
    <name type="common">Black bundle disease fungus</name>
    <name type="synonym">Acremonium strictum</name>
    <dbReference type="NCBI Taxonomy" id="5046"/>
    <lineage>
        <taxon>Eukaryota</taxon>
        <taxon>Fungi</taxon>
        <taxon>Dikarya</taxon>
        <taxon>Ascomycota</taxon>
        <taxon>Pezizomycotina</taxon>
        <taxon>Sordariomycetes</taxon>
        <taxon>Hypocreomycetidae</taxon>
        <taxon>Hypocreales</taxon>
        <taxon>Sarocladiaceae</taxon>
        <taxon>Sarocladium</taxon>
    </lineage>
</organism>
<name>A0AA39GM60_SARSR</name>
<evidence type="ECO:0000313" key="3">
    <source>
        <dbReference type="EMBL" id="KAK0389940.1"/>
    </source>
</evidence>
<dbReference type="InterPro" id="IPR029063">
    <property type="entry name" value="SAM-dependent_MTases_sf"/>
</dbReference>
<keyword evidence="4" id="KW-1185">Reference proteome</keyword>
<dbReference type="Pfam" id="PF13489">
    <property type="entry name" value="Methyltransf_23"/>
    <property type="match status" value="1"/>
</dbReference>
<comment type="similarity">
    <text evidence="1">Belongs to the methyltransferase superfamily. LaeA methyltransferase family.</text>
</comment>
<reference evidence="3" key="1">
    <citation type="submission" date="2022-10" db="EMBL/GenBank/DDBJ databases">
        <title>Determination and structural analysis of whole genome sequence of Sarocladium strictum F4-1.</title>
        <authorList>
            <person name="Hu L."/>
            <person name="Jiang Y."/>
        </authorList>
    </citation>
    <scope>NUCLEOTIDE SEQUENCE</scope>
    <source>
        <strain evidence="3">F4-1</strain>
    </source>
</reference>
<dbReference type="AlphaFoldDB" id="A0AA39GM60"/>
<protein>
    <submittedName>
        <fullName evidence="3">Uncharacterized protein</fullName>
    </submittedName>
</protein>
<dbReference type="Gene3D" id="3.40.50.150">
    <property type="entry name" value="Vaccinia Virus protein VP39"/>
    <property type="match status" value="1"/>
</dbReference>
<dbReference type="GO" id="GO:0008168">
    <property type="term" value="F:methyltransferase activity"/>
    <property type="evidence" value="ECO:0007669"/>
    <property type="project" value="TreeGrafter"/>
</dbReference>
<evidence type="ECO:0000256" key="1">
    <source>
        <dbReference type="ARBA" id="ARBA00038158"/>
    </source>
</evidence>
<accession>A0AA39GM60</accession>
<sequence>MMTGPSENTPPPDLSLVRESEAAAEAMIQEPTVVGDAIEPDPEAQHSPDDGYASASDAGSIASTSISSSIRDYNFENNRRYHKFQEGRYSLPNDDIEQEREYMKNALNPQSILDIGTGTGVWAIDMGDEFPDAVITGIDLSPIQPSWVPPNVKFFVEDAEAEWLFPDNSLDYIHIRHMTAAIRDWPTLLARAYRALKPGGWIELQELKFYIQCDDDTLREDNQAVEFLRVVTKGLAVFNVDLLSMRHNLDRVKAARFIKAEERVFKAPVGGWAKDRTLRTVGLYNLGAWVDGLHGISARPCTQGLGWSATDLEVFLVGVRKSLLDASQHIYTPFHVVTAQKPESAI</sequence>
<comment type="caution">
    <text evidence="3">The sequence shown here is derived from an EMBL/GenBank/DDBJ whole genome shotgun (WGS) entry which is preliminary data.</text>
</comment>
<dbReference type="PANTHER" id="PTHR43591:SF10">
    <property type="entry name" value="ABC TRANSMEMBRANE TYPE-1 DOMAIN-CONTAINING PROTEIN-RELATED"/>
    <property type="match status" value="1"/>
</dbReference>
<dbReference type="Proteomes" id="UP001175261">
    <property type="component" value="Unassembled WGS sequence"/>
</dbReference>
<gene>
    <name evidence="3" type="ORF">NLU13_3513</name>
</gene>
<proteinExistence type="inferred from homology"/>
<dbReference type="PANTHER" id="PTHR43591">
    <property type="entry name" value="METHYLTRANSFERASE"/>
    <property type="match status" value="1"/>
</dbReference>
<dbReference type="CDD" id="cd02440">
    <property type="entry name" value="AdoMet_MTases"/>
    <property type="match status" value="1"/>
</dbReference>